<feature type="non-terminal residue" evidence="1">
    <location>
        <position position="1"/>
    </location>
</feature>
<dbReference type="Proteomes" id="UP000236370">
    <property type="component" value="Unassembled WGS sequence"/>
</dbReference>
<name>A0A2J8LIE4_PANTR</name>
<proteinExistence type="predicted"/>
<gene>
    <name evidence="1" type="ORF">CK820_G0028471</name>
</gene>
<evidence type="ECO:0000313" key="2">
    <source>
        <dbReference type="Proteomes" id="UP000236370"/>
    </source>
</evidence>
<protein>
    <submittedName>
        <fullName evidence="1">PHF12 isoform 5</fullName>
    </submittedName>
</protein>
<dbReference type="EMBL" id="NBAG03000289">
    <property type="protein sequence ID" value="PNI47034.1"/>
    <property type="molecule type" value="Genomic_DNA"/>
</dbReference>
<organism evidence="1 2">
    <name type="scientific">Pan troglodytes</name>
    <name type="common">Chimpanzee</name>
    <dbReference type="NCBI Taxonomy" id="9598"/>
    <lineage>
        <taxon>Eukaryota</taxon>
        <taxon>Metazoa</taxon>
        <taxon>Chordata</taxon>
        <taxon>Craniata</taxon>
        <taxon>Vertebrata</taxon>
        <taxon>Euteleostomi</taxon>
        <taxon>Mammalia</taxon>
        <taxon>Eutheria</taxon>
        <taxon>Euarchontoglires</taxon>
        <taxon>Primates</taxon>
        <taxon>Haplorrhini</taxon>
        <taxon>Catarrhini</taxon>
        <taxon>Hominidae</taxon>
        <taxon>Pan</taxon>
    </lineage>
</organism>
<comment type="caution">
    <text evidence="1">The sequence shown here is derived from an EMBL/GenBank/DDBJ whole genome shotgun (WGS) entry which is preliminary data.</text>
</comment>
<accession>A0A2J8LIE4</accession>
<sequence>FDRFQDTVSQHVVKVDFLNRIHKKHPPNRRCRDTSAGFWRAPHRSAKKGGTGPSCVLPPLRVGRSCEHVLSNPLHRDRS</sequence>
<evidence type="ECO:0000313" key="1">
    <source>
        <dbReference type="EMBL" id="PNI47034.1"/>
    </source>
</evidence>
<reference evidence="1 2" key="1">
    <citation type="submission" date="2017-12" db="EMBL/GenBank/DDBJ databases">
        <title>High-resolution comparative analysis of great ape genomes.</title>
        <authorList>
            <person name="Pollen A."/>
            <person name="Hastie A."/>
            <person name="Hormozdiari F."/>
            <person name="Dougherty M."/>
            <person name="Liu R."/>
            <person name="Chaisson M."/>
            <person name="Hoppe E."/>
            <person name="Hill C."/>
            <person name="Pang A."/>
            <person name="Hillier L."/>
            <person name="Baker C."/>
            <person name="Armstrong J."/>
            <person name="Shendure J."/>
            <person name="Paten B."/>
            <person name="Wilson R."/>
            <person name="Chao H."/>
            <person name="Schneider V."/>
            <person name="Ventura M."/>
            <person name="Kronenberg Z."/>
            <person name="Murali S."/>
            <person name="Gordon D."/>
            <person name="Cantsilieris S."/>
            <person name="Munson K."/>
            <person name="Nelson B."/>
            <person name="Raja A."/>
            <person name="Underwood J."/>
            <person name="Diekhans M."/>
            <person name="Fiddes I."/>
            <person name="Haussler D."/>
            <person name="Eichler E."/>
        </authorList>
    </citation>
    <scope>NUCLEOTIDE SEQUENCE [LARGE SCALE GENOMIC DNA]</scope>
    <source>
        <strain evidence="1">Yerkes chimp pedigree #C0471</strain>
    </source>
</reference>
<dbReference type="AlphaFoldDB" id="A0A2J8LIE4"/>